<name>A0AAU9XEQ0_9CNID</name>
<dbReference type="EMBL" id="CALNXJ010000041">
    <property type="protein sequence ID" value="CAH3145990.1"/>
    <property type="molecule type" value="Genomic_DNA"/>
</dbReference>
<dbReference type="AlphaFoldDB" id="A0AAU9XEQ0"/>
<sequence>IKTEQNSSPGLYNMTWATQARCQASSKYVVSPKDMMISLFSLESSREVFFFN</sequence>
<gene>
    <name evidence="1" type="ORF">PMEA_00022733</name>
</gene>
<protein>
    <submittedName>
        <fullName evidence="1">Uncharacterized protein</fullName>
    </submittedName>
</protein>
<proteinExistence type="predicted"/>
<feature type="non-terminal residue" evidence="1">
    <location>
        <position position="1"/>
    </location>
</feature>
<accession>A0AAU9XEQ0</accession>
<comment type="caution">
    <text evidence="1">The sequence shown here is derived from an EMBL/GenBank/DDBJ whole genome shotgun (WGS) entry which is preliminary data.</text>
</comment>
<reference evidence="1 2" key="1">
    <citation type="submission" date="2022-05" db="EMBL/GenBank/DDBJ databases">
        <authorList>
            <consortium name="Genoscope - CEA"/>
            <person name="William W."/>
        </authorList>
    </citation>
    <scope>NUCLEOTIDE SEQUENCE [LARGE SCALE GENOMIC DNA]</scope>
</reference>
<keyword evidence="2" id="KW-1185">Reference proteome</keyword>
<dbReference type="Proteomes" id="UP001159428">
    <property type="component" value="Unassembled WGS sequence"/>
</dbReference>
<organism evidence="1 2">
    <name type="scientific">Pocillopora meandrina</name>
    <dbReference type="NCBI Taxonomy" id="46732"/>
    <lineage>
        <taxon>Eukaryota</taxon>
        <taxon>Metazoa</taxon>
        <taxon>Cnidaria</taxon>
        <taxon>Anthozoa</taxon>
        <taxon>Hexacorallia</taxon>
        <taxon>Scleractinia</taxon>
        <taxon>Astrocoeniina</taxon>
        <taxon>Pocilloporidae</taxon>
        <taxon>Pocillopora</taxon>
    </lineage>
</organism>
<evidence type="ECO:0000313" key="1">
    <source>
        <dbReference type="EMBL" id="CAH3145990.1"/>
    </source>
</evidence>
<evidence type="ECO:0000313" key="2">
    <source>
        <dbReference type="Proteomes" id="UP001159428"/>
    </source>
</evidence>